<evidence type="ECO:0000256" key="2">
    <source>
        <dbReference type="ARBA" id="ARBA00022908"/>
    </source>
</evidence>
<evidence type="ECO:0000256" key="3">
    <source>
        <dbReference type="ARBA" id="ARBA00023125"/>
    </source>
</evidence>
<keyword evidence="2" id="KW-0229">DNA integration</keyword>
<dbReference type="InterPro" id="IPR011010">
    <property type="entry name" value="DNA_brk_join_enz"/>
</dbReference>
<keyword evidence="4" id="KW-0233">DNA recombination</keyword>
<dbReference type="GO" id="GO:0015074">
    <property type="term" value="P:DNA integration"/>
    <property type="evidence" value="ECO:0007669"/>
    <property type="project" value="UniProtKB-KW"/>
</dbReference>
<dbReference type="GO" id="GO:0003677">
    <property type="term" value="F:DNA binding"/>
    <property type="evidence" value="ECO:0007669"/>
    <property type="project" value="UniProtKB-KW"/>
</dbReference>
<dbReference type="InterPro" id="IPR010998">
    <property type="entry name" value="Integrase_recombinase_N"/>
</dbReference>
<evidence type="ECO:0000259" key="5">
    <source>
        <dbReference type="PROSITE" id="PS51898"/>
    </source>
</evidence>
<comment type="caution">
    <text evidence="6">The sequence shown here is derived from an EMBL/GenBank/DDBJ whole genome shotgun (WGS) entry which is preliminary data.</text>
</comment>
<dbReference type="InterPro" id="IPR002104">
    <property type="entry name" value="Integrase_catalytic"/>
</dbReference>
<dbReference type="SUPFAM" id="SSF56349">
    <property type="entry name" value="DNA breaking-rejoining enzymes"/>
    <property type="match status" value="1"/>
</dbReference>
<organism evidence="6 7">
    <name type="scientific">Halovulum marinum</name>
    <dbReference type="NCBI Taxonomy" id="2662447"/>
    <lineage>
        <taxon>Bacteria</taxon>
        <taxon>Pseudomonadati</taxon>
        <taxon>Pseudomonadota</taxon>
        <taxon>Alphaproteobacteria</taxon>
        <taxon>Rhodobacterales</taxon>
        <taxon>Paracoccaceae</taxon>
        <taxon>Halovulum</taxon>
    </lineage>
</organism>
<dbReference type="Proteomes" id="UP000474957">
    <property type="component" value="Unassembled WGS sequence"/>
</dbReference>
<dbReference type="Gene3D" id="1.10.150.130">
    <property type="match status" value="1"/>
</dbReference>
<dbReference type="GO" id="GO:0006310">
    <property type="term" value="P:DNA recombination"/>
    <property type="evidence" value="ECO:0007669"/>
    <property type="project" value="UniProtKB-KW"/>
</dbReference>
<dbReference type="PANTHER" id="PTHR30349">
    <property type="entry name" value="PHAGE INTEGRASE-RELATED"/>
    <property type="match status" value="1"/>
</dbReference>
<sequence length="360" mass="40752">MHIEGLHREVRKGVVRYRVAEKANPKKRCLLPRAIDPQHPRFGDYYRAYRNGSVQIDAPIEKAATKRSVEWLVTRYIEFFEKEVKAGLKSKLTLSRRRNQLVRLCEHPAEKGGTYGEYDLDLPTVAWEQFNLDKISTPGEADNTMKAVRAMYELAMKRGWISHNPAKGVKAYKQNKGGAKPWTPEDMKQYRERHPAGTMAHLYLTLLMFAGARISDAVWLGPKQLAKLNGRTDLKWQPKKKGSAPVMLPVMPPLDTAIKAQKVVHPDAFIPRADGQPFASSAALGNKVRDWITQAGLTNRSSHGVRKSVAELLSESGMTQYQVMSVLAHTEAKSSEIYTKDAERRRLAERAMNALEGYEW</sequence>
<dbReference type="Pfam" id="PF00589">
    <property type="entry name" value="Phage_integrase"/>
    <property type="match status" value="1"/>
</dbReference>
<dbReference type="Gene3D" id="1.10.443.10">
    <property type="entry name" value="Intergrase catalytic core"/>
    <property type="match status" value="1"/>
</dbReference>
<dbReference type="AlphaFoldDB" id="A0A6L5Z1D2"/>
<comment type="similarity">
    <text evidence="1">Belongs to the 'phage' integrase family.</text>
</comment>
<evidence type="ECO:0000313" key="7">
    <source>
        <dbReference type="Proteomes" id="UP000474957"/>
    </source>
</evidence>
<dbReference type="PROSITE" id="PS51898">
    <property type="entry name" value="TYR_RECOMBINASE"/>
    <property type="match status" value="1"/>
</dbReference>
<keyword evidence="3" id="KW-0238">DNA-binding</keyword>
<accession>A0A6L5Z1D2</accession>
<feature type="domain" description="Tyr recombinase" evidence="5">
    <location>
        <begin position="177"/>
        <end position="352"/>
    </location>
</feature>
<evidence type="ECO:0000256" key="4">
    <source>
        <dbReference type="ARBA" id="ARBA00023172"/>
    </source>
</evidence>
<dbReference type="InterPro" id="IPR050090">
    <property type="entry name" value="Tyrosine_recombinase_XerCD"/>
</dbReference>
<protein>
    <submittedName>
        <fullName evidence="6">Tyrosine-type recombinase/integrase</fullName>
    </submittedName>
</protein>
<gene>
    <name evidence="6" type="ORF">GE300_09610</name>
</gene>
<evidence type="ECO:0000256" key="1">
    <source>
        <dbReference type="ARBA" id="ARBA00008857"/>
    </source>
</evidence>
<name>A0A6L5Z1D2_9RHOB</name>
<dbReference type="InterPro" id="IPR013762">
    <property type="entry name" value="Integrase-like_cat_sf"/>
</dbReference>
<dbReference type="EMBL" id="WIND01000006">
    <property type="protein sequence ID" value="MSU89865.1"/>
    <property type="molecule type" value="Genomic_DNA"/>
</dbReference>
<dbReference type="PANTHER" id="PTHR30349:SF41">
    <property type="entry name" value="INTEGRASE_RECOMBINASE PROTEIN MJ0367-RELATED"/>
    <property type="match status" value="1"/>
</dbReference>
<evidence type="ECO:0000313" key="6">
    <source>
        <dbReference type="EMBL" id="MSU89865.1"/>
    </source>
</evidence>
<reference evidence="6 7" key="1">
    <citation type="submission" date="2019-10" db="EMBL/GenBank/DDBJ databases">
        <title>Cognatihalovulum marinum gen. nov. sp. nov., a new member of the family Rhodobacteraceae isolated from deep seawater of the Northwest Indian Ocean.</title>
        <authorList>
            <person name="Ruan C."/>
            <person name="Wang J."/>
            <person name="Zheng X."/>
            <person name="Song L."/>
            <person name="Zhu Y."/>
            <person name="Huang Y."/>
            <person name="Lu Z."/>
            <person name="Du W."/>
            <person name="Huang L."/>
            <person name="Dai X."/>
        </authorList>
    </citation>
    <scope>NUCLEOTIDE SEQUENCE [LARGE SCALE GENOMIC DNA]</scope>
    <source>
        <strain evidence="6 7">2CG4</strain>
    </source>
</reference>
<keyword evidence="7" id="KW-1185">Reference proteome</keyword>
<proteinExistence type="inferred from homology"/>